<proteinExistence type="predicted"/>
<reference evidence="1 2" key="1">
    <citation type="submission" date="2024-04" db="EMBL/GenBank/DDBJ databases">
        <title>Symmetric and asymmetric DNA N6-adenine methylation regulates different biological responses in Mucorales.</title>
        <authorList>
            <consortium name="Lawrence Berkeley National Laboratory"/>
            <person name="Lax C."/>
            <person name="Mondo S.J."/>
            <person name="Osorio-Concepcion M."/>
            <person name="Muszewska A."/>
            <person name="Corrochano-Luque M."/>
            <person name="Gutierrez G."/>
            <person name="Riley R."/>
            <person name="Lipzen A."/>
            <person name="Guo J."/>
            <person name="Hundley H."/>
            <person name="Amirebrahimi M."/>
            <person name="Ng V."/>
            <person name="Lorenzo-Gutierrez D."/>
            <person name="Binder U."/>
            <person name="Yang J."/>
            <person name="Song Y."/>
            <person name="Canovas D."/>
            <person name="Navarro E."/>
            <person name="Freitag M."/>
            <person name="Gabaldon T."/>
            <person name="Grigoriev I.V."/>
            <person name="Corrochano L.M."/>
            <person name="Nicolas F.E."/>
            <person name="Garre V."/>
        </authorList>
    </citation>
    <scope>NUCLEOTIDE SEQUENCE [LARGE SCALE GENOMIC DNA]</scope>
    <source>
        <strain evidence="1 2">L51</strain>
    </source>
</reference>
<evidence type="ECO:0000313" key="1">
    <source>
        <dbReference type="EMBL" id="KAL0092632.1"/>
    </source>
</evidence>
<gene>
    <name evidence="1" type="ORF">J3Q64DRAFT_1868387</name>
</gene>
<keyword evidence="2" id="KW-1185">Reference proteome</keyword>
<dbReference type="EMBL" id="JBCLYO010000002">
    <property type="protein sequence ID" value="KAL0092632.1"/>
    <property type="molecule type" value="Genomic_DNA"/>
</dbReference>
<evidence type="ECO:0000313" key="2">
    <source>
        <dbReference type="Proteomes" id="UP001448207"/>
    </source>
</evidence>
<dbReference type="PANTHER" id="PTHR31912">
    <property type="entry name" value="IP13529P"/>
    <property type="match status" value="1"/>
</dbReference>
<comment type="caution">
    <text evidence="1">The sequence shown here is derived from an EMBL/GenBank/DDBJ whole genome shotgun (WGS) entry which is preliminary data.</text>
</comment>
<dbReference type="Proteomes" id="UP001448207">
    <property type="component" value="Unassembled WGS sequence"/>
</dbReference>
<protein>
    <submittedName>
        <fullName evidence="1">Uncharacterized protein</fullName>
    </submittedName>
</protein>
<name>A0ABR3BA41_PHYBL</name>
<accession>A0ABR3BA41</accession>
<organism evidence="1 2">
    <name type="scientific">Phycomyces blakesleeanus</name>
    <dbReference type="NCBI Taxonomy" id="4837"/>
    <lineage>
        <taxon>Eukaryota</taxon>
        <taxon>Fungi</taxon>
        <taxon>Fungi incertae sedis</taxon>
        <taxon>Mucoromycota</taxon>
        <taxon>Mucoromycotina</taxon>
        <taxon>Mucoromycetes</taxon>
        <taxon>Mucorales</taxon>
        <taxon>Phycomycetaceae</taxon>
        <taxon>Phycomyces</taxon>
    </lineage>
</organism>
<sequence>MSYAERSSTKNIFFLSAVSKKKGVSDLSLLPMIAKNLMKLESVILINVPLQIKEYYLKKHTPRTQKQYVMANSTDKRDTIMPDVLETNKFVTARALSFINHSTGCLLELKAFDPEKVTLIEIFHAILLGIAKYLSSELVKKILKMNPEKLKRLANSLKEHVISTGLSHKFIRLLKHSEAFLGLDFKMLLQIFAVALLRDFSDDQIIGTILPCFVELGHLFSLVFVRQIESRFEDAVNTLTAKLHAFDEANVDSPKHTSLCNKPKAHKMTHLTEDIRRFGPALNFEMEKDNQFNKHICEHLIYTN</sequence>
<dbReference type="PANTHER" id="PTHR31912:SF34">
    <property type="entry name" value="NOTOCHORD-RELATED PROTEIN"/>
    <property type="match status" value="1"/>
</dbReference>